<dbReference type="EMBL" id="FOXF01000007">
    <property type="protein sequence ID" value="SFP18308.1"/>
    <property type="molecule type" value="Genomic_DNA"/>
</dbReference>
<dbReference type="InterPro" id="IPR004843">
    <property type="entry name" value="Calcineurin-like_PHP"/>
</dbReference>
<proteinExistence type="predicted"/>
<dbReference type="GO" id="GO:0046872">
    <property type="term" value="F:metal ion binding"/>
    <property type="evidence" value="ECO:0007669"/>
    <property type="project" value="UniProtKB-KW"/>
</dbReference>
<evidence type="ECO:0000313" key="5">
    <source>
        <dbReference type="EMBL" id="SFP18308.1"/>
    </source>
</evidence>
<evidence type="ECO:0000313" key="6">
    <source>
        <dbReference type="Proteomes" id="UP000243745"/>
    </source>
</evidence>
<evidence type="ECO:0000259" key="4">
    <source>
        <dbReference type="Pfam" id="PF00149"/>
    </source>
</evidence>
<dbReference type="Proteomes" id="UP000243745">
    <property type="component" value="Unassembled WGS sequence"/>
</dbReference>
<dbReference type="InterPro" id="IPR029052">
    <property type="entry name" value="Metallo-depent_PP-like"/>
</dbReference>
<evidence type="ECO:0000256" key="3">
    <source>
        <dbReference type="SAM" id="Phobius"/>
    </source>
</evidence>
<feature type="domain" description="Calcineurin-like phosphoesterase" evidence="4">
    <location>
        <begin position="160"/>
        <end position="331"/>
    </location>
</feature>
<keyword evidence="1" id="KW-0479">Metal-binding</keyword>
<dbReference type="Gene3D" id="3.60.21.10">
    <property type="match status" value="1"/>
</dbReference>
<dbReference type="PANTHER" id="PTHR31302">
    <property type="entry name" value="TRANSMEMBRANE PROTEIN WITH METALLOPHOSPHOESTERASE DOMAIN-RELATED"/>
    <property type="match status" value="1"/>
</dbReference>
<feature type="transmembrane region" description="Helical" evidence="3">
    <location>
        <begin position="117"/>
        <end position="138"/>
    </location>
</feature>
<evidence type="ECO:0000256" key="2">
    <source>
        <dbReference type="ARBA" id="ARBA00022801"/>
    </source>
</evidence>
<sequence length="390" mass="43547">MDEKTDANLFYGSQMIVLYIFALIQFSLSYIILLRQIKINRTVKIILTLLFLIISFKNPLLLIFGGNILAPQLPGWVVVGASSAQFCLMVVLCLGILSEIFYLFFKIACKYRVSNSHRVCVLCLDTLFAVVITCIGTYNAGLPPENIFYTFTDPKYPDNFRIVHITDTHIGTNTSPERIRNLVKQINDLHPDLIVHTGDIIDGRYEAIAPQVDELRGLKARYGVYAVNGNHEYYSDAASWNDVWGKLNIRMINNSNVTITDDSGKRLLFLAGISDPQALRVNPPEQGPDYVAATEGFDRSLPMVMLSHRPKEFPNCVTAGADITLSGHTHGGMVPGLKQLVALLNGGYVSGYYEHQGKKMILNNGTILWAGFYIRINDPAQVVVIDLKNR</sequence>
<organism evidence="5 6">
    <name type="scientific">Ruminobacter amylophilus</name>
    <dbReference type="NCBI Taxonomy" id="867"/>
    <lineage>
        <taxon>Bacteria</taxon>
        <taxon>Pseudomonadati</taxon>
        <taxon>Pseudomonadota</taxon>
        <taxon>Gammaproteobacteria</taxon>
        <taxon>Aeromonadales</taxon>
        <taxon>Succinivibrionaceae</taxon>
        <taxon>Ruminobacter</taxon>
    </lineage>
</organism>
<keyword evidence="3" id="KW-1133">Transmembrane helix</keyword>
<reference evidence="5 6" key="1">
    <citation type="submission" date="2016-10" db="EMBL/GenBank/DDBJ databases">
        <authorList>
            <person name="Varghese N."/>
            <person name="Submissions S."/>
        </authorList>
    </citation>
    <scope>NUCLEOTIDE SEQUENCE [LARGE SCALE GENOMIC DNA]</scope>
    <source>
        <strain evidence="5 6">DSM 1361</strain>
    </source>
</reference>
<feature type="transmembrane region" description="Helical" evidence="3">
    <location>
        <begin position="12"/>
        <end position="33"/>
    </location>
</feature>
<dbReference type="GO" id="GO:0009245">
    <property type="term" value="P:lipid A biosynthetic process"/>
    <property type="evidence" value="ECO:0007669"/>
    <property type="project" value="TreeGrafter"/>
</dbReference>
<protein>
    <recommendedName>
        <fullName evidence="4">Calcineurin-like phosphoesterase domain-containing protein</fullName>
    </recommendedName>
</protein>
<dbReference type="AlphaFoldDB" id="A0A662ZG43"/>
<name>A0A662ZG43_9GAMM</name>
<keyword evidence="3" id="KW-0812">Transmembrane</keyword>
<keyword evidence="2" id="KW-0378">Hydrolase</keyword>
<dbReference type="GO" id="GO:0008758">
    <property type="term" value="F:UDP-2,3-diacylglucosamine hydrolase activity"/>
    <property type="evidence" value="ECO:0007669"/>
    <property type="project" value="TreeGrafter"/>
</dbReference>
<keyword evidence="3" id="KW-0472">Membrane</keyword>
<dbReference type="Pfam" id="PF00149">
    <property type="entry name" value="Metallophos"/>
    <property type="match status" value="1"/>
</dbReference>
<gene>
    <name evidence="5" type="ORF">SAMN02910344_00671</name>
</gene>
<dbReference type="InterPro" id="IPR051158">
    <property type="entry name" value="Metallophosphoesterase_sf"/>
</dbReference>
<evidence type="ECO:0000256" key="1">
    <source>
        <dbReference type="ARBA" id="ARBA00022723"/>
    </source>
</evidence>
<feature type="transmembrane region" description="Helical" evidence="3">
    <location>
        <begin position="76"/>
        <end position="105"/>
    </location>
</feature>
<feature type="transmembrane region" description="Helical" evidence="3">
    <location>
        <begin position="45"/>
        <end position="70"/>
    </location>
</feature>
<dbReference type="CDD" id="cd07385">
    <property type="entry name" value="MPP_YkuE_C"/>
    <property type="match status" value="1"/>
</dbReference>
<dbReference type="GO" id="GO:0016020">
    <property type="term" value="C:membrane"/>
    <property type="evidence" value="ECO:0007669"/>
    <property type="project" value="GOC"/>
</dbReference>
<dbReference type="SUPFAM" id="SSF56300">
    <property type="entry name" value="Metallo-dependent phosphatases"/>
    <property type="match status" value="1"/>
</dbReference>
<dbReference type="PANTHER" id="PTHR31302:SF31">
    <property type="entry name" value="PHOSPHODIESTERASE YAEI"/>
    <property type="match status" value="1"/>
</dbReference>
<keyword evidence="6" id="KW-1185">Reference proteome</keyword>
<accession>A0A662ZG43</accession>